<dbReference type="SUPFAM" id="SSF53335">
    <property type="entry name" value="S-adenosyl-L-methionine-dependent methyltransferases"/>
    <property type="match status" value="1"/>
</dbReference>
<comment type="caution">
    <text evidence="6">The sequence shown here is derived from an EMBL/GenBank/DDBJ whole genome shotgun (WGS) entry which is preliminary data.</text>
</comment>
<dbReference type="STRING" id="1479485.DA73_0232345"/>
<dbReference type="Pfam" id="PF08241">
    <property type="entry name" value="Methyltransf_11"/>
    <property type="match status" value="1"/>
</dbReference>
<dbReference type="CDD" id="cd02440">
    <property type="entry name" value="AdoMet_MTases"/>
    <property type="match status" value="1"/>
</dbReference>
<dbReference type="PANTHER" id="PTHR44942:SF4">
    <property type="entry name" value="METHYLTRANSFERASE TYPE 11 DOMAIN-CONTAINING PROTEIN"/>
    <property type="match status" value="1"/>
</dbReference>
<evidence type="ECO:0000256" key="1">
    <source>
        <dbReference type="ARBA" id="ARBA00008361"/>
    </source>
</evidence>
<proteinExistence type="inferred from homology"/>
<evidence type="ECO:0000256" key="2">
    <source>
        <dbReference type="ARBA" id="ARBA00022603"/>
    </source>
</evidence>
<reference evidence="5" key="2">
    <citation type="submission" date="2019-11" db="EMBL/GenBank/DDBJ databases">
        <title>Improved Assembly of Tolypothrix boutellei genome.</title>
        <authorList>
            <person name="Sarangi A.N."/>
            <person name="Mukherjee M."/>
            <person name="Ghosh S."/>
            <person name="Singh D."/>
            <person name="Das A."/>
            <person name="Kant S."/>
            <person name="Prusty A."/>
            <person name="Tripathy S."/>
        </authorList>
    </citation>
    <scope>NUCLEOTIDE SEQUENCE</scope>
    <source>
        <strain evidence="5">VB521301</strain>
    </source>
</reference>
<dbReference type="Proteomes" id="UP000029738">
    <property type="component" value="Unassembled WGS sequence"/>
</dbReference>
<dbReference type="GO" id="GO:0008757">
    <property type="term" value="F:S-adenosylmethionine-dependent methyltransferase activity"/>
    <property type="evidence" value="ECO:0007669"/>
    <property type="project" value="InterPro"/>
</dbReference>
<evidence type="ECO:0000313" key="5">
    <source>
        <dbReference type="EMBL" id="KAF3885171.1"/>
    </source>
</evidence>
<keyword evidence="7" id="KW-1185">Reference proteome</keyword>
<gene>
    <name evidence="6" type="ORF">DA73_0232345</name>
    <name evidence="5" type="ORF">DA73_0400006615</name>
</gene>
<dbReference type="GO" id="GO:0032259">
    <property type="term" value="P:methylation"/>
    <property type="evidence" value="ECO:0007669"/>
    <property type="project" value="UniProtKB-KW"/>
</dbReference>
<dbReference type="AlphaFoldDB" id="A0A0C1N921"/>
<feature type="domain" description="Methyltransferase type 11" evidence="4">
    <location>
        <begin position="39"/>
        <end position="127"/>
    </location>
</feature>
<accession>A0A0C1N921</accession>
<evidence type="ECO:0000259" key="4">
    <source>
        <dbReference type="Pfam" id="PF08241"/>
    </source>
</evidence>
<evidence type="ECO:0000256" key="3">
    <source>
        <dbReference type="ARBA" id="ARBA00022679"/>
    </source>
</evidence>
<dbReference type="InterPro" id="IPR029063">
    <property type="entry name" value="SAM-dependent_MTases_sf"/>
</dbReference>
<dbReference type="InterPro" id="IPR013216">
    <property type="entry name" value="Methyltransf_11"/>
</dbReference>
<keyword evidence="3" id="KW-0808">Transferase</keyword>
<dbReference type="Gene3D" id="3.40.50.150">
    <property type="entry name" value="Vaccinia Virus protein VP39"/>
    <property type="match status" value="1"/>
</dbReference>
<dbReference type="EMBL" id="JHEG02000058">
    <property type="protein sequence ID" value="KIE09116.1"/>
    <property type="molecule type" value="Genomic_DNA"/>
</dbReference>
<dbReference type="RefSeq" id="WP_038088370.1">
    <property type="nucleotide sequence ID" value="NZ_JHEG04000001.1"/>
</dbReference>
<keyword evidence="2 5" id="KW-0489">Methyltransferase</keyword>
<dbReference type="OrthoDB" id="9791837at2"/>
<evidence type="ECO:0000313" key="6">
    <source>
        <dbReference type="EMBL" id="KIE09116.1"/>
    </source>
</evidence>
<dbReference type="InterPro" id="IPR051052">
    <property type="entry name" value="Diverse_substrate_MTase"/>
</dbReference>
<reference evidence="6" key="1">
    <citation type="journal article" date="2015" name="Genome Announc.">
        <title>Draft Genome Sequence of Tolypothrix boutellei Strain VB521301.</title>
        <authorList>
            <person name="Chandrababunaidu M.M."/>
            <person name="Singh D."/>
            <person name="Sen D."/>
            <person name="Bhan S."/>
            <person name="Das S."/>
            <person name="Gupta A."/>
            <person name="Adhikary S.P."/>
            <person name="Tripathy S."/>
        </authorList>
    </citation>
    <scope>NUCLEOTIDE SEQUENCE</scope>
    <source>
        <strain evidence="6">VB521301</strain>
    </source>
</reference>
<comment type="similarity">
    <text evidence="1">Belongs to the methyltransferase superfamily.</text>
</comment>
<dbReference type="PANTHER" id="PTHR44942">
    <property type="entry name" value="METHYLTRANSF_11 DOMAIN-CONTAINING PROTEIN"/>
    <property type="match status" value="1"/>
</dbReference>
<evidence type="ECO:0000313" key="7">
    <source>
        <dbReference type="Proteomes" id="UP000029738"/>
    </source>
</evidence>
<dbReference type="EMBL" id="JHEG04000001">
    <property type="protein sequence ID" value="KAF3885171.1"/>
    <property type="molecule type" value="Genomic_DNA"/>
</dbReference>
<organism evidence="6">
    <name type="scientific">Tolypothrix bouteillei VB521301</name>
    <dbReference type="NCBI Taxonomy" id="1479485"/>
    <lineage>
        <taxon>Bacteria</taxon>
        <taxon>Bacillati</taxon>
        <taxon>Cyanobacteriota</taxon>
        <taxon>Cyanophyceae</taxon>
        <taxon>Nostocales</taxon>
        <taxon>Tolypothrichaceae</taxon>
        <taxon>Tolypothrix</taxon>
    </lineage>
</organism>
<sequence length="260" mass="28885">MPIYDSIGQQYSTTRIPDSRIVNTLVNLLNLPKGNTIADLGAGTGSYSLALAARGFSVCAIEPSLVMQTQALEHPDIKWITGCAEAIPLPDRSVDGLISVLAIHHFSDLEKAICEMHRVVKSGAIVLLTFDIRLAEKIWLYDYFPWLWEDALRFLPLQELTNLIQASTNRNVETIPFLLPHDLSDLFAAAAWRRPELYLQPEVRAGISSFALANSHLIAPAVQSLAADLSNGQWDAKYGKIRQVAEIDVGYRFLRATIEE</sequence>
<name>A0A0C1N921_9CYAN</name>
<protein>
    <submittedName>
        <fullName evidence="6">MerR family transcriptional regulator</fullName>
    </submittedName>
    <submittedName>
        <fullName evidence="5">Methyltransferase domain-containing protein</fullName>
    </submittedName>
</protein>